<sequence length="378" mass="42752">MRVDEIRWDNLTRLLEQVFVEKEVPRSALAKKVGVRNSTLSYLLDSLKKLGMVKVKNIPSGRGRPNQWISLDPEYGNVMGIKIGRESLKATVFDFSLSEVETIVIPFDGIEDLGSHITQELRKLFLNYRPLTLGFAISGTIDLKKGEIFDSPILKLKEFKFQEALKSRGIDFLLCNDVDALHVGQMLESGIFDRPSLTVTFGVGIGASFFDGEDILTSGDGKTIFELGHMTYDPEGEPCYCGRRGCLETVASEYSLIDDRPPIKEFIEHFGEYREIITQIRKLAARGENRENYQPVLKKLSQSIANISLLLRPSLVWIGGEGLVSNWIFEDIKAEMIAQIPEDWGYFPEVRKIGSAQGWQRGAAFLALRHYIRKKLKK</sequence>
<dbReference type="PATRIC" id="fig|1330330.3.peg.2043"/>
<evidence type="ECO:0008006" key="4">
    <source>
        <dbReference type="Google" id="ProtNLM"/>
    </source>
</evidence>
<keyword evidence="3" id="KW-1185">Reference proteome</keyword>
<dbReference type="InterPro" id="IPR036390">
    <property type="entry name" value="WH_DNA-bd_sf"/>
</dbReference>
<dbReference type="Pfam" id="PF00480">
    <property type="entry name" value="ROK"/>
    <property type="match status" value="1"/>
</dbReference>
<dbReference type="RefSeq" id="WP_047755245.1">
    <property type="nucleotide sequence ID" value="NZ_CAJUHA010000010.1"/>
</dbReference>
<gene>
    <name evidence="2" type="ORF">IX53_10020</name>
</gene>
<comment type="similarity">
    <text evidence="1">Belongs to the ROK (NagC/XylR) family.</text>
</comment>
<dbReference type="KEGG" id="kpf:IX53_10020"/>
<dbReference type="Proteomes" id="UP000035159">
    <property type="component" value="Chromosome"/>
</dbReference>
<protein>
    <recommendedName>
        <fullName evidence="4">ROK family protein</fullName>
    </recommendedName>
</protein>
<evidence type="ECO:0000313" key="2">
    <source>
        <dbReference type="EMBL" id="AKI98110.1"/>
    </source>
</evidence>
<dbReference type="InterPro" id="IPR036388">
    <property type="entry name" value="WH-like_DNA-bd_sf"/>
</dbReference>
<reference evidence="2 3" key="1">
    <citation type="submission" date="2015-04" db="EMBL/GenBank/DDBJ databases">
        <title>Complete Genome Sequence of Kosmotoga pacifica SLHLJ1.</title>
        <authorList>
            <person name="Jiang L.J."/>
            <person name="Shao Z.Z."/>
            <person name="Jebbar M."/>
        </authorList>
    </citation>
    <scope>NUCLEOTIDE SEQUENCE [LARGE SCALE GENOMIC DNA]</scope>
    <source>
        <strain evidence="2 3">SLHLJ1</strain>
    </source>
</reference>
<evidence type="ECO:0000313" key="3">
    <source>
        <dbReference type="Proteomes" id="UP000035159"/>
    </source>
</evidence>
<name>A0A0G2Z932_9BACT</name>
<proteinExistence type="inferred from homology"/>
<dbReference type="SUPFAM" id="SSF53067">
    <property type="entry name" value="Actin-like ATPase domain"/>
    <property type="match status" value="1"/>
</dbReference>
<organism evidence="2 3">
    <name type="scientific">Kosmotoga pacifica</name>
    <dbReference type="NCBI Taxonomy" id="1330330"/>
    <lineage>
        <taxon>Bacteria</taxon>
        <taxon>Thermotogati</taxon>
        <taxon>Thermotogota</taxon>
        <taxon>Thermotogae</taxon>
        <taxon>Kosmotogales</taxon>
        <taxon>Kosmotogaceae</taxon>
        <taxon>Kosmotoga</taxon>
    </lineage>
</organism>
<accession>A0A0G2Z932</accession>
<dbReference type="InterPro" id="IPR000600">
    <property type="entry name" value="ROK"/>
</dbReference>
<dbReference type="PANTHER" id="PTHR18964">
    <property type="entry name" value="ROK (REPRESSOR, ORF, KINASE) FAMILY"/>
    <property type="match status" value="1"/>
</dbReference>
<dbReference type="Gene3D" id="3.30.420.40">
    <property type="match status" value="2"/>
</dbReference>
<dbReference type="OrthoDB" id="9796533at2"/>
<dbReference type="STRING" id="1330330.IX53_10020"/>
<dbReference type="SUPFAM" id="SSF46785">
    <property type="entry name" value="Winged helix' DNA-binding domain"/>
    <property type="match status" value="1"/>
</dbReference>
<dbReference type="AlphaFoldDB" id="A0A0G2Z932"/>
<evidence type="ECO:0000256" key="1">
    <source>
        <dbReference type="ARBA" id="ARBA00006479"/>
    </source>
</evidence>
<dbReference type="EMBL" id="CP011232">
    <property type="protein sequence ID" value="AKI98110.1"/>
    <property type="molecule type" value="Genomic_DNA"/>
</dbReference>
<dbReference type="InterPro" id="IPR043129">
    <property type="entry name" value="ATPase_NBD"/>
</dbReference>
<dbReference type="PANTHER" id="PTHR18964:SF149">
    <property type="entry name" value="BIFUNCTIONAL UDP-N-ACETYLGLUCOSAMINE 2-EPIMERASE_N-ACETYLMANNOSAMINE KINASE"/>
    <property type="match status" value="1"/>
</dbReference>
<dbReference type="Gene3D" id="1.10.10.10">
    <property type="entry name" value="Winged helix-like DNA-binding domain superfamily/Winged helix DNA-binding domain"/>
    <property type="match status" value="1"/>
</dbReference>